<dbReference type="FunFam" id="1.10.10.10:FF:000214">
    <property type="entry name" value="Methylated-DNA--protein-cysteine methyltransferase"/>
    <property type="match status" value="1"/>
</dbReference>
<evidence type="ECO:0000256" key="4">
    <source>
        <dbReference type="ARBA" id="ARBA00022603"/>
    </source>
</evidence>
<dbReference type="PROSITE" id="PS01124">
    <property type="entry name" value="HTH_ARAC_FAMILY_2"/>
    <property type="match status" value="1"/>
</dbReference>
<protein>
    <recommendedName>
        <fullName evidence="3">methylated-DNA--[protein]-cysteine S-methyltransferase</fullName>
        <ecNumber evidence="3">2.1.1.63</ecNumber>
    </recommendedName>
</protein>
<dbReference type="SUPFAM" id="SSF46767">
    <property type="entry name" value="Methylated DNA-protein cysteine methyltransferase, C-terminal domain"/>
    <property type="match status" value="1"/>
</dbReference>
<keyword evidence="4 12" id="KW-0489">Methyltransferase</keyword>
<dbReference type="Proteomes" id="UP000427906">
    <property type="component" value="Chromosome"/>
</dbReference>
<evidence type="ECO:0000256" key="5">
    <source>
        <dbReference type="ARBA" id="ARBA00022679"/>
    </source>
</evidence>
<organism evidence="12 13">
    <name type="scientific">Desulfosarcina alkanivorans</name>
    <dbReference type="NCBI Taxonomy" id="571177"/>
    <lineage>
        <taxon>Bacteria</taxon>
        <taxon>Pseudomonadati</taxon>
        <taxon>Thermodesulfobacteriota</taxon>
        <taxon>Desulfobacteria</taxon>
        <taxon>Desulfobacterales</taxon>
        <taxon>Desulfosarcinaceae</taxon>
        <taxon>Desulfosarcina</taxon>
    </lineage>
</organism>
<dbReference type="Pfam" id="PF12833">
    <property type="entry name" value="HTH_18"/>
    <property type="match status" value="1"/>
</dbReference>
<evidence type="ECO:0000256" key="2">
    <source>
        <dbReference type="ARBA" id="ARBA00008711"/>
    </source>
</evidence>
<dbReference type="InterPro" id="IPR018060">
    <property type="entry name" value="HTH_AraC"/>
</dbReference>
<evidence type="ECO:0000256" key="8">
    <source>
        <dbReference type="ARBA" id="ARBA00023163"/>
    </source>
</evidence>
<dbReference type="EMBL" id="AP021874">
    <property type="protein sequence ID" value="BBO69444.1"/>
    <property type="molecule type" value="Genomic_DNA"/>
</dbReference>
<dbReference type="RefSeq" id="WP_155317486.1">
    <property type="nucleotide sequence ID" value="NZ_AP021874.1"/>
</dbReference>
<dbReference type="KEGG" id="dalk:DSCA_33740"/>
<dbReference type="Pfam" id="PF01035">
    <property type="entry name" value="DNA_binding_1"/>
    <property type="match status" value="1"/>
</dbReference>
<dbReference type="Gene3D" id="1.10.10.60">
    <property type="entry name" value="Homeodomain-like"/>
    <property type="match status" value="1"/>
</dbReference>
<comment type="catalytic activity">
    <reaction evidence="1">
        <text>a 4-O-methyl-thymidine in DNA + L-cysteinyl-[protein] = a thymidine in DNA + S-methyl-L-cysteinyl-[protein]</text>
        <dbReference type="Rhea" id="RHEA:53428"/>
        <dbReference type="Rhea" id="RHEA-COMP:10131"/>
        <dbReference type="Rhea" id="RHEA-COMP:10132"/>
        <dbReference type="Rhea" id="RHEA-COMP:13555"/>
        <dbReference type="Rhea" id="RHEA-COMP:13556"/>
        <dbReference type="ChEBI" id="CHEBI:29950"/>
        <dbReference type="ChEBI" id="CHEBI:82612"/>
        <dbReference type="ChEBI" id="CHEBI:137386"/>
        <dbReference type="ChEBI" id="CHEBI:137387"/>
        <dbReference type="EC" id="2.1.1.63"/>
    </reaction>
</comment>
<reference evidence="12 13" key="1">
    <citation type="submission" date="2019-11" db="EMBL/GenBank/DDBJ databases">
        <title>Comparative genomics of hydrocarbon-degrading Desulfosarcina strains.</title>
        <authorList>
            <person name="Watanabe M."/>
            <person name="Kojima H."/>
            <person name="Fukui M."/>
        </authorList>
    </citation>
    <scope>NUCLEOTIDE SEQUENCE [LARGE SCALE GENOMIC DNA]</scope>
    <source>
        <strain evidence="12 13">PL12</strain>
    </source>
</reference>
<feature type="domain" description="HTH araC/xylS-type" evidence="11">
    <location>
        <begin position="17"/>
        <end position="114"/>
    </location>
</feature>
<dbReference type="GO" id="GO:0032259">
    <property type="term" value="P:methylation"/>
    <property type="evidence" value="ECO:0007669"/>
    <property type="project" value="UniProtKB-KW"/>
</dbReference>
<keyword evidence="9" id="KW-0234">DNA repair</keyword>
<accession>A0A5K7YT51</accession>
<dbReference type="InterPro" id="IPR036388">
    <property type="entry name" value="WH-like_DNA-bd_sf"/>
</dbReference>
<sequence>MNTSDCSQQSEDFQRIEKAIQFIEQNFKSQPSLDQMAQSVHLSKYHFDRLFKRWAGISPIQFMQFMTLDYTKKRLVESKSLLETAMDAGLSGTGRLHDLFVTFEAMTPGEFKKQGSGLQISYGVCDSPFGECLLATTQRGICYFGFVASGERSETFGQLFDTWPDSEFIENPTAVCSIVNHIFRINHQKSAHPFNLQVKGTNFQINVWKALLNIPKGCVVSYQDIASYIGHPKAFRAVANAIAVNPVAYLIPCHRVIAKSGKIHQYRWGSARKKALIGWEAVRSA</sequence>
<evidence type="ECO:0000256" key="1">
    <source>
        <dbReference type="ARBA" id="ARBA00001286"/>
    </source>
</evidence>
<keyword evidence="7" id="KW-0805">Transcription regulation</keyword>
<evidence type="ECO:0000256" key="10">
    <source>
        <dbReference type="ARBA" id="ARBA00049348"/>
    </source>
</evidence>
<dbReference type="Gene3D" id="1.10.10.10">
    <property type="entry name" value="Winged helix-like DNA-binding domain superfamily/Winged helix DNA-binding domain"/>
    <property type="match status" value="1"/>
</dbReference>
<keyword evidence="6" id="KW-0227">DNA damage</keyword>
<evidence type="ECO:0000259" key="11">
    <source>
        <dbReference type="PROSITE" id="PS01124"/>
    </source>
</evidence>
<keyword evidence="13" id="KW-1185">Reference proteome</keyword>
<dbReference type="InterPro" id="IPR001497">
    <property type="entry name" value="MethylDNA_cys_MeTrfase_AS"/>
</dbReference>
<dbReference type="PANTHER" id="PTHR10815:SF13">
    <property type="entry name" value="METHYLATED-DNA--PROTEIN-CYSTEINE METHYLTRANSFERASE"/>
    <property type="match status" value="1"/>
</dbReference>
<dbReference type="GO" id="GO:0006281">
    <property type="term" value="P:DNA repair"/>
    <property type="evidence" value="ECO:0007669"/>
    <property type="project" value="UniProtKB-KW"/>
</dbReference>
<dbReference type="Gene3D" id="3.30.160.70">
    <property type="entry name" value="Methylated DNA-protein cysteine methyltransferase domain"/>
    <property type="match status" value="1"/>
</dbReference>
<keyword evidence="5 12" id="KW-0808">Transferase</keyword>
<dbReference type="SUPFAM" id="SSF46689">
    <property type="entry name" value="Homeodomain-like"/>
    <property type="match status" value="1"/>
</dbReference>
<dbReference type="SMART" id="SM00342">
    <property type="entry name" value="HTH_ARAC"/>
    <property type="match status" value="1"/>
</dbReference>
<dbReference type="GO" id="GO:0043565">
    <property type="term" value="F:sequence-specific DNA binding"/>
    <property type="evidence" value="ECO:0007669"/>
    <property type="project" value="InterPro"/>
</dbReference>
<evidence type="ECO:0000313" key="12">
    <source>
        <dbReference type="EMBL" id="BBO69444.1"/>
    </source>
</evidence>
<evidence type="ECO:0000256" key="7">
    <source>
        <dbReference type="ARBA" id="ARBA00023015"/>
    </source>
</evidence>
<dbReference type="PANTHER" id="PTHR10815">
    <property type="entry name" value="METHYLATED-DNA--PROTEIN-CYSTEINE METHYLTRANSFERASE"/>
    <property type="match status" value="1"/>
</dbReference>
<keyword evidence="8" id="KW-0804">Transcription</keyword>
<dbReference type="PROSITE" id="PS00374">
    <property type="entry name" value="MGMT"/>
    <property type="match status" value="1"/>
</dbReference>
<evidence type="ECO:0000256" key="3">
    <source>
        <dbReference type="ARBA" id="ARBA00011918"/>
    </source>
</evidence>
<dbReference type="InterPro" id="IPR014048">
    <property type="entry name" value="MethylDNA_cys_MeTrfase_DNA-bd"/>
</dbReference>
<dbReference type="InterPro" id="IPR036217">
    <property type="entry name" value="MethylDNA_cys_MeTrfase_DNAb"/>
</dbReference>
<dbReference type="InterPro" id="IPR009057">
    <property type="entry name" value="Homeodomain-like_sf"/>
</dbReference>
<evidence type="ECO:0000313" key="13">
    <source>
        <dbReference type="Proteomes" id="UP000427906"/>
    </source>
</evidence>
<dbReference type="GO" id="GO:0003700">
    <property type="term" value="F:DNA-binding transcription factor activity"/>
    <property type="evidence" value="ECO:0007669"/>
    <property type="project" value="InterPro"/>
</dbReference>
<evidence type="ECO:0000256" key="9">
    <source>
        <dbReference type="ARBA" id="ARBA00023204"/>
    </source>
</evidence>
<dbReference type="EC" id="2.1.1.63" evidence="3"/>
<dbReference type="CDD" id="cd06445">
    <property type="entry name" value="ATase"/>
    <property type="match status" value="1"/>
</dbReference>
<comment type="similarity">
    <text evidence="2">Belongs to the MGMT family.</text>
</comment>
<name>A0A5K7YT51_9BACT</name>
<dbReference type="NCBIfam" id="TIGR00589">
    <property type="entry name" value="ogt"/>
    <property type="match status" value="1"/>
</dbReference>
<comment type="catalytic activity">
    <reaction evidence="10">
        <text>a 6-O-methyl-2'-deoxyguanosine in DNA + L-cysteinyl-[protein] = S-methyl-L-cysteinyl-[protein] + a 2'-deoxyguanosine in DNA</text>
        <dbReference type="Rhea" id="RHEA:24000"/>
        <dbReference type="Rhea" id="RHEA-COMP:10131"/>
        <dbReference type="Rhea" id="RHEA-COMP:10132"/>
        <dbReference type="Rhea" id="RHEA-COMP:11367"/>
        <dbReference type="Rhea" id="RHEA-COMP:11368"/>
        <dbReference type="ChEBI" id="CHEBI:29950"/>
        <dbReference type="ChEBI" id="CHEBI:82612"/>
        <dbReference type="ChEBI" id="CHEBI:85445"/>
        <dbReference type="ChEBI" id="CHEBI:85448"/>
        <dbReference type="EC" id="2.1.1.63"/>
    </reaction>
</comment>
<dbReference type="AlphaFoldDB" id="A0A5K7YT51"/>
<dbReference type="OrthoDB" id="9816010at2"/>
<dbReference type="InterPro" id="IPR036631">
    <property type="entry name" value="MGMT_N_sf"/>
</dbReference>
<dbReference type="GO" id="GO:0003908">
    <property type="term" value="F:methylated-DNA-[protein]-cysteine S-methyltransferase activity"/>
    <property type="evidence" value="ECO:0007669"/>
    <property type="project" value="UniProtKB-EC"/>
</dbReference>
<evidence type="ECO:0000256" key="6">
    <source>
        <dbReference type="ARBA" id="ARBA00022763"/>
    </source>
</evidence>
<proteinExistence type="inferred from homology"/>
<gene>
    <name evidence="12" type="ORF">DSCA_33740</name>
</gene>
<dbReference type="SUPFAM" id="SSF53155">
    <property type="entry name" value="Methylated DNA-protein cysteine methyltransferase domain"/>
    <property type="match status" value="1"/>
</dbReference>